<dbReference type="RefSeq" id="WP_100463980.1">
    <property type="nucleotide sequence ID" value="NZ_CP029076.1"/>
</dbReference>
<dbReference type="InterPro" id="IPR029058">
    <property type="entry name" value="AB_hydrolase_fold"/>
</dbReference>
<dbReference type="PANTHER" id="PTHR43194">
    <property type="entry name" value="HYDROLASE ALPHA/BETA FOLD FAMILY"/>
    <property type="match status" value="1"/>
</dbReference>
<accession>A0ABD7HPJ9</accession>
<gene>
    <name evidence="2" type="ORF">D2E76_11030</name>
</gene>
<sequence>MTATRHALLIHGTWCSGEFWGDARTEFENRGFAVHTPTQRFHDLPLLAGSHLIAGLSLTDYADDLVAIAEALETPPLIVGLSMGGLLAQLVAARTPHIGVIAAAPAPAAGIFNMYPSMFRLFYSHFLQLRPWTKPLYPTWERFRWGAASTQNEEDARRMFETLVTESGRAYCEMGFPWLDRTKASRVNFSQISKPVLVISGDRDRIVAPAIARTTAARYANGTHVSIPGADHLVFNGEALPQTMRAIDDWLAPILAAS</sequence>
<dbReference type="PANTHER" id="PTHR43194:SF5">
    <property type="entry name" value="PIMELOYL-[ACYL-CARRIER PROTEIN] METHYL ESTER ESTERASE"/>
    <property type="match status" value="1"/>
</dbReference>
<dbReference type="GO" id="GO:0016787">
    <property type="term" value="F:hydrolase activity"/>
    <property type="evidence" value="ECO:0007669"/>
    <property type="project" value="UniProtKB-KW"/>
</dbReference>
<dbReference type="EMBL" id="QXBN01000007">
    <property type="protein sequence ID" value="RIT39798.1"/>
    <property type="molecule type" value="Genomic_DNA"/>
</dbReference>
<protein>
    <submittedName>
        <fullName evidence="2">Alpha/beta hydrolase</fullName>
    </submittedName>
</protein>
<comment type="caution">
    <text evidence="2">The sequence shown here is derived from an EMBL/GenBank/DDBJ whole genome shotgun (WGS) entry which is preliminary data.</text>
</comment>
<dbReference type="Proteomes" id="UP000284557">
    <property type="component" value="Unassembled WGS sequence"/>
</dbReference>
<proteinExistence type="predicted"/>
<dbReference type="AlphaFoldDB" id="A0ABD7HPJ9"/>
<feature type="domain" description="AB hydrolase-1" evidence="1">
    <location>
        <begin position="8"/>
        <end position="235"/>
    </location>
</feature>
<name>A0ABD7HPJ9_9MYCO</name>
<evidence type="ECO:0000313" key="3">
    <source>
        <dbReference type="Proteomes" id="UP000284557"/>
    </source>
</evidence>
<dbReference type="InterPro" id="IPR050228">
    <property type="entry name" value="Carboxylesterase_BioH"/>
</dbReference>
<dbReference type="Gene3D" id="3.40.50.1820">
    <property type="entry name" value="alpha/beta hydrolase"/>
    <property type="match status" value="1"/>
</dbReference>
<evidence type="ECO:0000313" key="2">
    <source>
        <dbReference type="EMBL" id="RIT39798.1"/>
    </source>
</evidence>
<organism evidence="2 3">
    <name type="scientific">Mycobacteroides abscessus</name>
    <dbReference type="NCBI Taxonomy" id="36809"/>
    <lineage>
        <taxon>Bacteria</taxon>
        <taxon>Bacillati</taxon>
        <taxon>Actinomycetota</taxon>
        <taxon>Actinomycetes</taxon>
        <taxon>Mycobacteriales</taxon>
        <taxon>Mycobacteriaceae</taxon>
        <taxon>Mycobacteroides</taxon>
    </lineage>
</organism>
<keyword evidence="2" id="KW-0378">Hydrolase</keyword>
<dbReference type="InterPro" id="IPR000073">
    <property type="entry name" value="AB_hydrolase_1"/>
</dbReference>
<evidence type="ECO:0000259" key="1">
    <source>
        <dbReference type="Pfam" id="PF12697"/>
    </source>
</evidence>
<dbReference type="Pfam" id="PF12697">
    <property type="entry name" value="Abhydrolase_6"/>
    <property type="match status" value="1"/>
</dbReference>
<reference evidence="2 3" key="1">
    <citation type="submission" date="2018-08" db="EMBL/GenBank/DDBJ databases">
        <title>Linezolid Resistance in Mycobacterium abscessus: MIC Distribution and Comprehensive Investigation of Resistance Mechanisms.</title>
        <authorList>
            <person name="Ye M."/>
            <person name="Xu L."/>
            <person name="Zou Y."/>
            <person name="Li B."/>
            <person name="Guo Q."/>
            <person name="Zhang Y."/>
            <person name="Zhan M."/>
            <person name="Xu B."/>
            <person name="Yu F."/>
            <person name="Zhang Z."/>
            <person name="Chu H."/>
        </authorList>
    </citation>
    <scope>NUCLEOTIDE SEQUENCE [LARGE SCALE GENOMIC DNA]</scope>
    <source>
        <strain evidence="2 3">G143</strain>
    </source>
</reference>
<dbReference type="SUPFAM" id="SSF53474">
    <property type="entry name" value="alpha/beta-Hydrolases"/>
    <property type="match status" value="1"/>
</dbReference>